<organism evidence="1 2">
    <name type="scientific">Mucilaginibacter pocheonensis</name>
    <dbReference type="NCBI Taxonomy" id="398050"/>
    <lineage>
        <taxon>Bacteria</taxon>
        <taxon>Pseudomonadati</taxon>
        <taxon>Bacteroidota</taxon>
        <taxon>Sphingobacteriia</taxon>
        <taxon>Sphingobacteriales</taxon>
        <taxon>Sphingobacteriaceae</taxon>
        <taxon>Mucilaginibacter</taxon>
    </lineage>
</organism>
<comment type="caution">
    <text evidence="1">The sequence shown here is derived from an EMBL/GenBank/DDBJ whole genome shotgun (WGS) entry which is preliminary data.</text>
</comment>
<evidence type="ECO:0000313" key="1">
    <source>
        <dbReference type="EMBL" id="MDR6940650.1"/>
    </source>
</evidence>
<evidence type="ECO:0008006" key="3">
    <source>
        <dbReference type="Google" id="ProtNLM"/>
    </source>
</evidence>
<keyword evidence="2" id="KW-1185">Reference proteome</keyword>
<dbReference type="EMBL" id="JAVDUU010000001">
    <property type="protein sequence ID" value="MDR6940650.1"/>
    <property type="molecule type" value="Genomic_DNA"/>
</dbReference>
<dbReference type="Proteomes" id="UP001247620">
    <property type="component" value="Unassembled WGS sequence"/>
</dbReference>
<accession>A0ABU1T721</accession>
<reference evidence="1 2" key="1">
    <citation type="submission" date="2023-07" db="EMBL/GenBank/DDBJ databases">
        <title>Sorghum-associated microbial communities from plants grown in Nebraska, USA.</title>
        <authorList>
            <person name="Schachtman D."/>
        </authorList>
    </citation>
    <scope>NUCLEOTIDE SEQUENCE [LARGE SCALE GENOMIC DNA]</scope>
    <source>
        <strain evidence="1 2">3262</strain>
    </source>
</reference>
<name>A0ABU1T721_9SPHI</name>
<gene>
    <name evidence="1" type="ORF">J2W55_000478</name>
</gene>
<dbReference type="PROSITE" id="PS51257">
    <property type="entry name" value="PROKAR_LIPOPROTEIN"/>
    <property type="match status" value="1"/>
</dbReference>
<proteinExistence type="predicted"/>
<evidence type="ECO:0000313" key="2">
    <source>
        <dbReference type="Proteomes" id="UP001247620"/>
    </source>
</evidence>
<protein>
    <recommendedName>
        <fullName evidence="3">Lipoprotein</fullName>
    </recommendedName>
</protein>
<sequence length="189" mass="21900">MYWCKLKPTTIIAAVFGGAMLLSGLQSCKPDIKQSGGVLKYFDISGYFKADTARLRKLDVAVNKTVTHNGVTENKTVHIANWGQELNLFIQSDINRPAWKNSYKVQTTDSLIVYQARYPELRTTRIVIKKDKEQVKWVLIYNHTKNLLYETREKLSYYPDSVYLIEKWQKVKLMGRNNYIIKGVLSTKK</sequence>
<dbReference type="RefSeq" id="WP_310091524.1">
    <property type="nucleotide sequence ID" value="NZ_JAVDUU010000001.1"/>
</dbReference>